<accession>A0A1E3P5D8</accession>
<evidence type="ECO:0000256" key="2">
    <source>
        <dbReference type="PROSITE-ProRule" id="PRU00176"/>
    </source>
</evidence>
<dbReference type="PANTHER" id="PTHR45880:SF1">
    <property type="entry name" value="RNA-BINDING MOTIF PROTEIN, X-LINKED 2"/>
    <property type="match status" value="1"/>
</dbReference>
<dbReference type="InterPro" id="IPR035979">
    <property type="entry name" value="RBD_domain_sf"/>
</dbReference>
<protein>
    <recommendedName>
        <fullName evidence="3">RRM domain-containing protein</fullName>
    </recommendedName>
</protein>
<dbReference type="GO" id="GO:0000974">
    <property type="term" value="C:Prp19 complex"/>
    <property type="evidence" value="ECO:0007669"/>
    <property type="project" value="EnsemblFungi"/>
</dbReference>
<keyword evidence="1 2" id="KW-0694">RNA-binding</keyword>
<dbReference type="STRING" id="683960.A0A1E3P5D8"/>
<feature type="non-terminal residue" evidence="4">
    <location>
        <position position="107"/>
    </location>
</feature>
<dbReference type="Pfam" id="PF00076">
    <property type="entry name" value="RRM_1"/>
    <property type="match status" value="1"/>
</dbReference>
<proteinExistence type="predicted"/>
<dbReference type="PROSITE" id="PS50102">
    <property type="entry name" value="RRM"/>
    <property type="match status" value="1"/>
</dbReference>
<dbReference type="Gene3D" id="3.30.70.330">
    <property type="match status" value="1"/>
</dbReference>
<dbReference type="GO" id="GO:0071011">
    <property type="term" value="C:precatalytic spliceosome"/>
    <property type="evidence" value="ECO:0007669"/>
    <property type="project" value="TreeGrafter"/>
</dbReference>
<evidence type="ECO:0000256" key="1">
    <source>
        <dbReference type="ARBA" id="ARBA00022884"/>
    </source>
</evidence>
<dbReference type="EMBL" id="KV454209">
    <property type="protein sequence ID" value="ODQ60689.1"/>
    <property type="molecule type" value="Genomic_DNA"/>
</dbReference>
<evidence type="ECO:0000313" key="4">
    <source>
        <dbReference type="EMBL" id="ODQ60689.1"/>
    </source>
</evidence>
<reference evidence="4 5" key="1">
    <citation type="journal article" date="2016" name="Proc. Natl. Acad. Sci. U.S.A.">
        <title>Comparative genomics of biotechnologically important yeasts.</title>
        <authorList>
            <person name="Riley R."/>
            <person name="Haridas S."/>
            <person name="Wolfe K.H."/>
            <person name="Lopes M.R."/>
            <person name="Hittinger C.T."/>
            <person name="Goeker M."/>
            <person name="Salamov A.A."/>
            <person name="Wisecaver J.H."/>
            <person name="Long T.M."/>
            <person name="Calvey C.H."/>
            <person name="Aerts A.L."/>
            <person name="Barry K.W."/>
            <person name="Choi C."/>
            <person name="Clum A."/>
            <person name="Coughlan A.Y."/>
            <person name="Deshpande S."/>
            <person name="Douglass A.P."/>
            <person name="Hanson S.J."/>
            <person name="Klenk H.-P."/>
            <person name="LaButti K.M."/>
            <person name="Lapidus A."/>
            <person name="Lindquist E.A."/>
            <person name="Lipzen A.M."/>
            <person name="Meier-Kolthoff J.P."/>
            <person name="Ohm R.A."/>
            <person name="Otillar R.P."/>
            <person name="Pangilinan J.L."/>
            <person name="Peng Y."/>
            <person name="Rokas A."/>
            <person name="Rosa C.A."/>
            <person name="Scheuner C."/>
            <person name="Sibirny A.A."/>
            <person name="Slot J.C."/>
            <person name="Stielow J.B."/>
            <person name="Sun H."/>
            <person name="Kurtzman C.P."/>
            <person name="Blackwell M."/>
            <person name="Grigoriev I.V."/>
            <person name="Jeffries T.W."/>
        </authorList>
    </citation>
    <scope>NUCLEOTIDE SEQUENCE [LARGE SCALE GENOMIC DNA]</scope>
    <source>
        <strain evidence="5">ATCC 58044 / CBS 1984 / NCYC 433 / NRRL Y-366-8</strain>
    </source>
</reference>
<dbReference type="GO" id="GO:0006406">
    <property type="term" value="P:mRNA export from nucleus"/>
    <property type="evidence" value="ECO:0007669"/>
    <property type="project" value="EnsemblFungi"/>
</dbReference>
<gene>
    <name evidence="4" type="ORF">WICANDRAFT_23284</name>
</gene>
<dbReference type="InterPro" id="IPR000504">
    <property type="entry name" value="RRM_dom"/>
</dbReference>
<dbReference type="GO" id="GO:0003723">
    <property type="term" value="F:RNA binding"/>
    <property type="evidence" value="ECO:0007669"/>
    <property type="project" value="UniProtKB-UniRule"/>
</dbReference>
<dbReference type="GO" id="GO:0070274">
    <property type="term" value="C:RES complex"/>
    <property type="evidence" value="ECO:0007669"/>
    <property type="project" value="EnsemblFungi"/>
</dbReference>
<evidence type="ECO:0000313" key="5">
    <source>
        <dbReference type="Proteomes" id="UP000094112"/>
    </source>
</evidence>
<dbReference type="GeneID" id="30198229"/>
<dbReference type="CDD" id="cd12411">
    <property type="entry name" value="RRM_ist3_like"/>
    <property type="match status" value="1"/>
</dbReference>
<dbReference type="Proteomes" id="UP000094112">
    <property type="component" value="Unassembled WGS sequence"/>
</dbReference>
<feature type="domain" description="RRM" evidence="3">
    <location>
        <begin position="32"/>
        <end position="107"/>
    </location>
</feature>
<keyword evidence="5" id="KW-1185">Reference proteome</keyword>
<dbReference type="InterPro" id="IPR051847">
    <property type="entry name" value="RNA_proc/Spliceosome_comp"/>
</dbReference>
<dbReference type="GO" id="GO:0071013">
    <property type="term" value="C:catalytic step 2 spliceosome"/>
    <property type="evidence" value="ECO:0007669"/>
    <property type="project" value="TreeGrafter"/>
</dbReference>
<dbReference type="GO" id="GO:0000384">
    <property type="term" value="F:first spliceosomal transesterification activity"/>
    <property type="evidence" value="ECO:0007669"/>
    <property type="project" value="EnsemblFungi"/>
</dbReference>
<dbReference type="OrthoDB" id="2573941at2759"/>
<feature type="non-terminal residue" evidence="4">
    <location>
        <position position="1"/>
    </location>
</feature>
<evidence type="ECO:0000259" key="3">
    <source>
        <dbReference type="PROSITE" id="PS50102"/>
    </source>
</evidence>
<dbReference type="SUPFAM" id="SSF54928">
    <property type="entry name" value="RNA-binding domain, RBD"/>
    <property type="match status" value="1"/>
</dbReference>
<dbReference type="GO" id="GO:0051237">
    <property type="term" value="P:maintenance of RNA location"/>
    <property type="evidence" value="ECO:0007669"/>
    <property type="project" value="EnsemblFungi"/>
</dbReference>
<dbReference type="GO" id="GO:0005686">
    <property type="term" value="C:U2 snRNP"/>
    <property type="evidence" value="ECO:0007669"/>
    <property type="project" value="EnsemblFungi"/>
</dbReference>
<organism evidence="4 5">
    <name type="scientific">Wickerhamomyces anomalus (strain ATCC 58044 / CBS 1984 / NCYC 433 / NRRL Y-366-8)</name>
    <name type="common">Yeast</name>
    <name type="synonym">Hansenula anomala</name>
    <dbReference type="NCBI Taxonomy" id="683960"/>
    <lineage>
        <taxon>Eukaryota</taxon>
        <taxon>Fungi</taxon>
        <taxon>Dikarya</taxon>
        <taxon>Ascomycota</taxon>
        <taxon>Saccharomycotina</taxon>
        <taxon>Saccharomycetes</taxon>
        <taxon>Phaffomycetales</taxon>
        <taxon>Wickerhamomycetaceae</taxon>
        <taxon>Wickerhamomyces</taxon>
    </lineage>
</organism>
<dbReference type="InterPro" id="IPR045844">
    <property type="entry name" value="RRM_Ist3-like"/>
</dbReference>
<dbReference type="GO" id="GO:0000245">
    <property type="term" value="P:spliceosomal complex assembly"/>
    <property type="evidence" value="ECO:0007669"/>
    <property type="project" value="EnsemblFungi"/>
</dbReference>
<dbReference type="PANTHER" id="PTHR45880">
    <property type="entry name" value="RNA-BINDING MOTIF PROTEIN, X-LINKED 2"/>
    <property type="match status" value="1"/>
</dbReference>
<sequence>SQVRNIERLNQRELEAGISIEASWHNEFKDSAYIFFGSLPYELTEGDILIIFSQYGIPVHLKLVRDKETGKSKGFGYLKYEDQRSTILAVDNLNGTKVLGRIIRVDH</sequence>
<dbReference type="GO" id="GO:0000349">
    <property type="term" value="P:generation of catalytic spliceosome for first transesterification step"/>
    <property type="evidence" value="ECO:0007669"/>
    <property type="project" value="EnsemblFungi"/>
</dbReference>
<dbReference type="RefSeq" id="XP_019039896.1">
    <property type="nucleotide sequence ID" value="XM_019180983.1"/>
</dbReference>
<dbReference type="AlphaFoldDB" id="A0A1E3P5D8"/>
<name>A0A1E3P5D8_WICAA</name>
<dbReference type="SMART" id="SM00360">
    <property type="entry name" value="RRM"/>
    <property type="match status" value="1"/>
</dbReference>
<dbReference type="InterPro" id="IPR012677">
    <property type="entry name" value="Nucleotide-bd_a/b_plait_sf"/>
</dbReference>